<feature type="compositionally biased region" description="Basic and acidic residues" evidence="1">
    <location>
        <begin position="27"/>
        <end position="39"/>
    </location>
</feature>
<dbReference type="Proteomes" id="UP000007305">
    <property type="component" value="Chromosome 4"/>
</dbReference>
<evidence type="ECO:0000313" key="2">
    <source>
        <dbReference type="EnsemblPlants" id="Zm00001eb169070_P001"/>
    </source>
</evidence>
<proteinExistence type="predicted"/>
<protein>
    <submittedName>
        <fullName evidence="2">Uncharacterized protein</fullName>
    </submittedName>
</protein>
<reference evidence="2" key="3">
    <citation type="submission" date="2021-05" db="UniProtKB">
        <authorList>
            <consortium name="EnsemblPlants"/>
        </authorList>
    </citation>
    <scope>IDENTIFICATION</scope>
    <source>
        <strain evidence="2">cv. B73</strain>
    </source>
</reference>
<dbReference type="Pfam" id="PF24046">
    <property type="entry name" value="At4g08330"/>
    <property type="match status" value="1"/>
</dbReference>
<evidence type="ECO:0000256" key="1">
    <source>
        <dbReference type="SAM" id="MobiDB-lite"/>
    </source>
</evidence>
<dbReference type="EnsemblPlants" id="Zm00001eb169070_T001">
    <property type="protein sequence ID" value="Zm00001eb169070_P001"/>
    <property type="gene ID" value="Zm00001eb169070"/>
</dbReference>
<evidence type="ECO:0000313" key="3">
    <source>
        <dbReference type="Proteomes" id="UP000007305"/>
    </source>
</evidence>
<keyword evidence="3" id="KW-1185">Reference proteome</keyword>
<name>A0A804NL93_MAIZE</name>
<dbReference type="AlphaFoldDB" id="A0A804NL93"/>
<dbReference type="InterPro" id="IPR045282">
    <property type="entry name" value="At4g08330-like"/>
</dbReference>
<dbReference type="Gramene" id="Zm00001eb169070_T001">
    <property type="protein sequence ID" value="Zm00001eb169070_P001"/>
    <property type="gene ID" value="Zm00001eb169070"/>
</dbReference>
<dbReference type="InParanoid" id="A0A804NL93"/>
<organism evidence="2 3">
    <name type="scientific">Zea mays</name>
    <name type="common">Maize</name>
    <dbReference type="NCBI Taxonomy" id="4577"/>
    <lineage>
        <taxon>Eukaryota</taxon>
        <taxon>Viridiplantae</taxon>
        <taxon>Streptophyta</taxon>
        <taxon>Embryophyta</taxon>
        <taxon>Tracheophyta</taxon>
        <taxon>Spermatophyta</taxon>
        <taxon>Magnoliopsida</taxon>
        <taxon>Liliopsida</taxon>
        <taxon>Poales</taxon>
        <taxon>Poaceae</taxon>
        <taxon>PACMAD clade</taxon>
        <taxon>Panicoideae</taxon>
        <taxon>Andropogonodae</taxon>
        <taxon>Andropogoneae</taxon>
        <taxon>Tripsacinae</taxon>
        <taxon>Zea</taxon>
    </lineage>
</organism>
<accession>A0A804NL93</accession>
<feature type="region of interest" description="Disordered" evidence="1">
    <location>
        <begin position="18"/>
        <end position="39"/>
    </location>
</feature>
<reference evidence="2" key="2">
    <citation type="submission" date="2019-07" db="EMBL/GenBank/DDBJ databases">
        <authorList>
            <person name="Seetharam A."/>
            <person name="Woodhouse M."/>
            <person name="Cannon E."/>
        </authorList>
    </citation>
    <scope>NUCLEOTIDE SEQUENCE [LARGE SCALE GENOMIC DNA]</scope>
    <source>
        <strain evidence="2">cv. B73</strain>
    </source>
</reference>
<reference evidence="3" key="1">
    <citation type="journal article" date="2009" name="Science">
        <title>The B73 maize genome: complexity, diversity, and dynamics.</title>
        <authorList>
            <person name="Schnable P.S."/>
            <person name="Ware D."/>
            <person name="Fulton R.S."/>
            <person name="Stein J.C."/>
            <person name="Wei F."/>
            <person name="Pasternak S."/>
            <person name="Liang C."/>
            <person name="Zhang J."/>
            <person name="Fulton L."/>
            <person name="Graves T.A."/>
            <person name="Minx P."/>
            <person name="Reily A.D."/>
            <person name="Courtney L."/>
            <person name="Kruchowski S.S."/>
            <person name="Tomlinson C."/>
            <person name="Strong C."/>
            <person name="Delehaunty K."/>
            <person name="Fronick C."/>
            <person name="Courtney B."/>
            <person name="Rock S.M."/>
            <person name="Belter E."/>
            <person name="Du F."/>
            <person name="Kim K."/>
            <person name="Abbott R.M."/>
            <person name="Cotton M."/>
            <person name="Levy A."/>
            <person name="Marchetto P."/>
            <person name="Ochoa K."/>
            <person name="Jackson S.M."/>
            <person name="Gillam B."/>
            <person name="Chen W."/>
            <person name="Yan L."/>
            <person name="Higginbotham J."/>
            <person name="Cardenas M."/>
            <person name="Waligorski J."/>
            <person name="Applebaum E."/>
            <person name="Phelps L."/>
            <person name="Falcone J."/>
            <person name="Kanchi K."/>
            <person name="Thane T."/>
            <person name="Scimone A."/>
            <person name="Thane N."/>
            <person name="Henke J."/>
            <person name="Wang T."/>
            <person name="Ruppert J."/>
            <person name="Shah N."/>
            <person name="Rotter K."/>
            <person name="Hodges J."/>
            <person name="Ingenthron E."/>
            <person name="Cordes M."/>
            <person name="Kohlberg S."/>
            <person name="Sgro J."/>
            <person name="Delgado B."/>
            <person name="Mead K."/>
            <person name="Chinwalla A."/>
            <person name="Leonard S."/>
            <person name="Crouse K."/>
            <person name="Collura K."/>
            <person name="Kudrna D."/>
            <person name="Currie J."/>
            <person name="He R."/>
            <person name="Angelova A."/>
            <person name="Rajasekar S."/>
            <person name="Mueller T."/>
            <person name="Lomeli R."/>
            <person name="Scara G."/>
            <person name="Ko A."/>
            <person name="Delaney K."/>
            <person name="Wissotski M."/>
            <person name="Lopez G."/>
            <person name="Campos D."/>
            <person name="Braidotti M."/>
            <person name="Ashley E."/>
            <person name="Golser W."/>
            <person name="Kim H."/>
            <person name="Lee S."/>
            <person name="Lin J."/>
            <person name="Dujmic Z."/>
            <person name="Kim W."/>
            <person name="Talag J."/>
            <person name="Zuccolo A."/>
            <person name="Fan C."/>
            <person name="Sebastian A."/>
            <person name="Kramer M."/>
            <person name="Spiegel L."/>
            <person name="Nascimento L."/>
            <person name="Zutavern T."/>
            <person name="Miller B."/>
            <person name="Ambroise C."/>
            <person name="Muller S."/>
            <person name="Spooner W."/>
            <person name="Narechania A."/>
            <person name="Ren L."/>
            <person name="Wei S."/>
            <person name="Kumari S."/>
            <person name="Faga B."/>
            <person name="Levy M.J."/>
            <person name="McMahan L."/>
            <person name="Van Buren P."/>
            <person name="Vaughn M.W."/>
            <person name="Ying K."/>
            <person name="Yeh C.-T."/>
            <person name="Emrich S.J."/>
            <person name="Jia Y."/>
            <person name="Kalyanaraman A."/>
            <person name="Hsia A.-P."/>
            <person name="Barbazuk W.B."/>
            <person name="Baucom R.S."/>
            <person name="Brutnell T.P."/>
            <person name="Carpita N.C."/>
            <person name="Chaparro C."/>
            <person name="Chia J.-M."/>
            <person name="Deragon J.-M."/>
            <person name="Estill J.C."/>
            <person name="Fu Y."/>
            <person name="Jeddeloh J.A."/>
            <person name="Han Y."/>
            <person name="Lee H."/>
            <person name="Li P."/>
            <person name="Lisch D.R."/>
            <person name="Liu S."/>
            <person name="Liu Z."/>
            <person name="Nagel D.H."/>
            <person name="McCann M.C."/>
            <person name="SanMiguel P."/>
            <person name="Myers A.M."/>
            <person name="Nettleton D."/>
            <person name="Nguyen J."/>
            <person name="Penning B.W."/>
            <person name="Ponnala L."/>
            <person name="Schneider K.L."/>
            <person name="Schwartz D.C."/>
            <person name="Sharma A."/>
            <person name="Soderlund C."/>
            <person name="Springer N.M."/>
            <person name="Sun Q."/>
            <person name="Wang H."/>
            <person name="Waterman M."/>
            <person name="Westerman R."/>
            <person name="Wolfgruber T.K."/>
            <person name="Yang L."/>
            <person name="Yu Y."/>
            <person name="Zhang L."/>
            <person name="Zhou S."/>
            <person name="Zhu Q."/>
            <person name="Bennetzen J.L."/>
            <person name="Dawe R.K."/>
            <person name="Jiang J."/>
            <person name="Jiang N."/>
            <person name="Presting G.G."/>
            <person name="Wessler S.R."/>
            <person name="Aluru S."/>
            <person name="Martienssen R.A."/>
            <person name="Clifton S.W."/>
            <person name="McCombie W.R."/>
            <person name="Wing R.A."/>
            <person name="Wilson R.K."/>
        </authorList>
    </citation>
    <scope>NUCLEOTIDE SEQUENCE [LARGE SCALE GENOMIC DNA]</scope>
    <source>
        <strain evidence="3">cv. B73</strain>
    </source>
</reference>
<sequence>MSQRDVDYSCGFCGYPLNLSSSNRSTSEVDKTGPKSESERSAFGLTCKNWFKVRNLGRKSLTFHCCFNPAIDKEHAKCIPKTMA</sequence>